<dbReference type="InterPro" id="IPR005101">
    <property type="entry name" value="Cryptochr/Photolyase_FAD-bd"/>
</dbReference>
<dbReference type="STRING" id="686796.SAMN04488104_10268"/>
<dbReference type="PROSITE" id="PS00394">
    <property type="entry name" value="DNA_PHOTOLYASES_1_1"/>
    <property type="match status" value="1"/>
</dbReference>
<dbReference type="Gene3D" id="1.25.40.80">
    <property type="match status" value="1"/>
</dbReference>
<name>A0A1G6U324_9BACT</name>
<dbReference type="InterPro" id="IPR014729">
    <property type="entry name" value="Rossmann-like_a/b/a_fold"/>
</dbReference>
<protein>
    <submittedName>
        <fullName evidence="8">Deoxyribodipyrimidine photo-lyase family protein (Cryptochrome)</fullName>
    </submittedName>
</protein>
<comment type="cofactor">
    <cofactor evidence="5">
        <name>FAD</name>
        <dbReference type="ChEBI" id="CHEBI:57692"/>
    </cofactor>
    <text evidence="5">Binds 1 FAD per subunit.</text>
</comment>
<dbReference type="SUPFAM" id="SSF52425">
    <property type="entry name" value="Cryptochrome/photolyase, N-terminal domain"/>
    <property type="match status" value="1"/>
</dbReference>
<dbReference type="PROSITE" id="PS51645">
    <property type="entry name" value="PHR_CRY_ALPHA_BETA"/>
    <property type="match status" value="1"/>
</dbReference>
<dbReference type="Gene3D" id="1.10.579.10">
    <property type="entry name" value="DNA Cyclobutane Dipyrimidine Photolyase, subunit A, domain 3"/>
    <property type="match status" value="1"/>
</dbReference>
<dbReference type="Pfam" id="PF00875">
    <property type="entry name" value="DNA_photolyase"/>
    <property type="match status" value="1"/>
</dbReference>
<evidence type="ECO:0000313" key="8">
    <source>
        <dbReference type="EMBL" id="SDD35790.1"/>
    </source>
</evidence>
<comment type="similarity">
    <text evidence="6">Belongs to the DNA photolyase family.</text>
</comment>
<dbReference type="GO" id="GO:0006139">
    <property type="term" value="P:nucleobase-containing compound metabolic process"/>
    <property type="evidence" value="ECO:0007669"/>
    <property type="project" value="UniProtKB-ARBA"/>
</dbReference>
<dbReference type="Pfam" id="PF03441">
    <property type="entry name" value="FAD_binding_7"/>
    <property type="match status" value="1"/>
</dbReference>
<evidence type="ECO:0000256" key="6">
    <source>
        <dbReference type="RuleBase" id="RU004182"/>
    </source>
</evidence>
<keyword evidence="9" id="KW-1185">Reference proteome</keyword>
<dbReference type="RefSeq" id="WP_169712748.1">
    <property type="nucleotide sequence ID" value="NZ_FNAC01000026.1"/>
</dbReference>
<dbReference type="InterPro" id="IPR036155">
    <property type="entry name" value="Crypto/Photolyase_N_sf"/>
</dbReference>
<organism evidence="8 9">
    <name type="scientific">Algoriphagus faecimaris</name>
    <dbReference type="NCBI Taxonomy" id="686796"/>
    <lineage>
        <taxon>Bacteria</taxon>
        <taxon>Pseudomonadati</taxon>
        <taxon>Bacteroidota</taxon>
        <taxon>Cytophagia</taxon>
        <taxon>Cytophagales</taxon>
        <taxon>Cyclobacteriaceae</taxon>
        <taxon>Algoriphagus</taxon>
    </lineage>
</organism>
<dbReference type="AlphaFoldDB" id="A0A1G6U324"/>
<dbReference type="GO" id="GO:0003904">
    <property type="term" value="F:deoxyribodipyrimidine photo-lyase activity"/>
    <property type="evidence" value="ECO:0007669"/>
    <property type="project" value="TreeGrafter"/>
</dbReference>
<evidence type="ECO:0000313" key="9">
    <source>
        <dbReference type="Proteomes" id="UP000199060"/>
    </source>
</evidence>
<evidence type="ECO:0000256" key="1">
    <source>
        <dbReference type="ARBA" id="ARBA00001932"/>
    </source>
</evidence>
<dbReference type="GO" id="GO:0009416">
    <property type="term" value="P:response to light stimulus"/>
    <property type="evidence" value="ECO:0007669"/>
    <property type="project" value="TreeGrafter"/>
</dbReference>
<dbReference type="GO" id="GO:0071949">
    <property type="term" value="F:FAD binding"/>
    <property type="evidence" value="ECO:0007669"/>
    <property type="project" value="TreeGrafter"/>
</dbReference>
<keyword evidence="2 5" id="KW-0285">Flavoprotein</keyword>
<keyword evidence="4 6" id="KW-0157">Chromophore</keyword>
<dbReference type="GO" id="GO:0006950">
    <property type="term" value="P:response to stress"/>
    <property type="evidence" value="ECO:0007669"/>
    <property type="project" value="UniProtKB-ARBA"/>
</dbReference>
<accession>A0A1G6U324</accession>
<dbReference type="InterPro" id="IPR018394">
    <property type="entry name" value="DNA_photolyase_1_CS_C"/>
</dbReference>
<proteinExistence type="inferred from homology"/>
<feature type="binding site" evidence="5">
    <location>
        <position position="275"/>
    </location>
    <ligand>
        <name>FAD</name>
        <dbReference type="ChEBI" id="CHEBI:57692"/>
    </ligand>
</feature>
<evidence type="ECO:0000256" key="2">
    <source>
        <dbReference type="ARBA" id="ARBA00022630"/>
    </source>
</evidence>
<dbReference type="PANTHER" id="PTHR11455:SF9">
    <property type="entry name" value="CRYPTOCHROME CIRCADIAN CLOCK 5 ISOFORM X1"/>
    <property type="match status" value="1"/>
</dbReference>
<evidence type="ECO:0000256" key="4">
    <source>
        <dbReference type="ARBA" id="ARBA00022991"/>
    </source>
</evidence>
<dbReference type="Proteomes" id="UP000199060">
    <property type="component" value="Unassembled WGS sequence"/>
</dbReference>
<comment type="cofactor">
    <cofactor evidence="1">
        <name>(6R)-5,10-methylene-5,6,7,8-tetrahydrofolate</name>
        <dbReference type="ChEBI" id="CHEBI:15636"/>
    </cofactor>
</comment>
<sequence>MLPIEGFTEVNKIALVWLKRDLRLQDHQPLQAAIASGQPVLLCYIFEPSLVQAAQSDTRHWRFVWESLEDLQLQLDPFQTQIAIFYEEATTVLQRIHQDFKIWKIYSHQETGIQVTFERDKKVGQFLKSQNIPWLEFAQQGVERGRKNRKGWTELWRKFVNQPLANPDLKKANFFTFPRSFWEDFPQNSIPETWKTPNPSMQKGGERLAYRYLQSFLDDRVKNYNKHISKPELSRKGCSRLSPYLAWGCISIRQVFQLSQEKKKSGFQSRNLTNFQSRLQWHCHFIQKFEMECRMEFQDLNQGFHKMKEEEDSEKVERWKLGQTGFPLVDACMRCLKETGYLNFRMRAMVVSFLTHHLGQHWKYGANHLGSMFLDFEPGIHYPQLQMQAGVTGINTVRIYNPVKQSQDHDGEAVFIKKWVPELKSLPASLIHEPWKITPLEQQGMGFVLGRDYPFPIVHPEKAAAAARDKIWSAQKDPEVLKDAKRILAKHTNAKRWP</sequence>
<dbReference type="PANTHER" id="PTHR11455">
    <property type="entry name" value="CRYPTOCHROME"/>
    <property type="match status" value="1"/>
</dbReference>
<dbReference type="GO" id="GO:0003677">
    <property type="term" value="F:DNA binding"/>
    <property type="evidence" value="ECO:0007669"/>
    <property type="project" value="TreeGrafter"/>
</dbReference>
<evidence type="ECO:0000256" key="5">
    <source>
        <dbReference type="PIRSR" id="PIRSR602081-1"/>
    </source>
</evidence>
<evidence type="ECO:0000256" key="3">
    <source>
        <dbReference type="ARBA" id="ARBA00022827"/>
    </source>
</evidence>
<keyword evidence="3 5" id="KW-0274">FAD</keyword>
<gene>
    <name evidence="8" type="ORF">SAMN04488104_10268</name>
</gene>
<feature type="binding site" evidence="5">
    <location>
        <position position="224"/>
    </location>
    <ligand>
        <name>FAD</name>
        <dbReference type="ChEBI" id="CHEBI:57692"/>
    </ligand>
</feature>
<dbReference type="PRINTS" id="PR00147">
    <property type="entry name" value="DNAPHOTLYASE"/>
</dbReference>
<dbReference type="SUPFAM" id="SSF48173">
    <property type="entry name" value="Cryptochrome/photolyase FAD-binding domain"/>
    <property type="match status" value="1"/>
</dbReference>
<dbReference type="Gene3D" id="3.40.50.620">
    <property type="entry name" value="HUPs"/>
    <property type="match status" value="1"/>
</dbReference>
<keyword evidence="8" id="KW-0456">Lyase</keyword>
<feature type="domain" description="Photolyase/cryptochrome alpha/beta" evidence="7">
    <location>
        <begin position="12"/>
        <end position="142"/>
    </location>
</feature>
<dbReference type="InterPro" id="IPR002081">
    <property type="entry name" value="Cryptochrome/DNA_photolyase_1"/>
</dbReference>
<reference evidence="9" key="1">
    <citation type="submission" date="2016-10" db="EMBL/GenBank/DDBJ databases">
        <authorList>
            <person name="Varghese N."/>
            <person name="Submissions S."/>
        </authorList>
    </citation>
    <scope>NUCLEOTIDE SEQUENCE [LARGE SCALE GENOMIC DNA]</scope>
    <source>
        <strain evidence="9">DSM 23095</strain>
    </source>
</reference>
<dbReference type="InterPro" id="IPR036134">
    <property type="entry name" value="Crypto/Photolyase_FAD-like_sf"/>
</dbReference>
<evidence type="ECO:0000259" key="7">
    <source>
        <dbReference type="PROSITE" id="PS51645"/>
    </source>
</evidence>
<dbReference type="EMBL" id="FNAC01000026">
    <property type="protein sequence ID" value="SDD35790.1"/>
    <property type="molecule type" value="Genomic_DNA"/>
</dbReference>
<dbReference type="InterPro" id="IPR006050">
    <property type="entry name" value="DNA_photolyase_N"/>
</dbReference>